<feature type="transmembrane region" description="Helical" evidence="3">
    <location>
        <begin position="312"/>
        <end position="332"/>
    </location>
</feature>
<evidence type="ECO:0000256" key="3">
    <source>
        <dbReference type="SAM" id="Phobius"/>
    </source>
</evidence>
<keyword evidence="5" id="KW-1185">Reference proteome</keyword>
<dbReference type="Pfam" id="PF11999">
    <property type="entry name" value="Ice_binding"/>
    <property type="match status" value="1"/>
</dbReference>
<dbReference type="Proteomes" id="UP000701801">
    <property type="component" value="Unassembled WGS sequence"/>
</dbReference>
<keyword evidence="3" id="KW-1133">Transmembrane helix</keyword>
<reference evidence="4" key="1">
    <citation type="submission" date="2021-07" db="EMBL/GenBank/DDBJ databases">
        <authorList>
            <person name="Durling M."/>
        </authorList>
    </citation>
    <scope>NUCLEOTIDE SEQUENCE</scope>
</reference>
<dbReference type="EMBL" id="CAJVRM010000463">
    <property type="protein sequence ID" value="CAG8981293.1"/>
    <property type="molecule type" value="Genomic_DNA"/>
</dbReference>
<keyword evidence="3" id="KW-0812">Transmembrane</keyword>
<accession>A0A9N9LUY8</accession>
<comment type="caution">
    <text evidence="4">The sequence shown here is derived from an EMBL/GenBank/DDBJ whole genome shotgun (WGS) entry which is preliminary data.</text>
</comment>
<feature type="transmembrane region" description="Helical" evidence="3">
    <location>
        <begin position="370"/>
        <end position="389"/>
    </location>
</feature>
<proteinExistence type="inferred from homology"/>
<dbReference type="InterPro" id="IPR021884">
    <property type="entry name" value="Ice-bd_prot"/>
</dbReference>
<sequence length="406" mass="44236">VDLKLARTFGVVVNSAITNTGATTVFGDIGTEQTFTSITGFPPGIVTGTIYDNSDGFISDVITDASDAFDAINGQTDNGADPIDITGSTLGTGSVAGYVGTLGPGAYTAVTIPLRGTFTLQGTNDPADKWFFTSDFTVITQPDTQIILAGGAQACNVWWAVGSSATIDLRSQFLGHILAQASVTFNTGAVVNRSLAAFTGSTTLDTNVIRLANCPPVNFTLDLTLYLTTLDFSIDFAIDFTIDFTFLKLTTLIDFTINFAIDFPTIDFAIDFATLDFAIDFAALDFATLDFASLDFTSLDFAINFTSLDFTILEFTTLYFTILYCTILYYTILYYNIFHFTILHFTILHFTIIDFSIIDFNIIDFRTLNICALNISTLISTVNIIIININNKRFKHTTLTLPIINA</sequence>
<gene>
    <name evidence="4" type="ORF">HYALB_00005093</name>
</gene>
<dbReference type="AlphaFoldDB" id="A0A9N9LUY8"/>
<feature type="non-terminal residue" evidence="4">
    <location>
        <position position="406"/>
    </location>
</feature>
<evidence type="ECO:0000256" key="1">
    <source>
        <dbReference type="ARBA" id="ARBA00005445"/>
    </source>
</evidence>
<dbReference type="OrthoDB" id="10264374at2759"/>
<comment type="similarity">
    <text evidence="1">Belongs to the ice-binding protein family.</text>
</comment>
<protein>
    <submittedName>
        <fullName evidence="4">Uncharacterized protein</fullName>
    </submittedName>
</protein>
<evidence type="ECO:0000256" key="2">
    <source>
        <dbReference type="ARBA" id="ARBA00022729"/>
    </source>
</evidence>
<name>A0A9N9LUY8_9HELO</name>
<feature type="transmembrane region" description="Helical" evidence="3">
    <location>
        <begin position="338"/>
        <end position="358"/>
    </location>
</feature>
<organism evidence="4 5">
    <name type="scientific">Hymenoscyphus albidus</name>
    <dbReference type="NCBI Taxonomy" id="595503"/>
    <lineage>
        <taxon>Eukaryota</taxon>
        <taxon>Fungi</taxon>
        <taxon>Dikarya</taxon>
        <taxon>Ascomycota</taxon>
        <taxon>Pezizomycotina</taxon>
        <taxon>Leotiomycetes</taxon>
        <taxon>Helotiales</taxon>
        <taxon>Helotiaceae</taxon>
        <taxon>Hymenoscyphus</taxon>
    </lineage>
</organism>
<evidence type="ECO:0000313" key="4">
    <source>
        <dbReference type="EMBL" id="CAG8981293.1"/>
    </source>
</evidence>
<evidence type="ECO:0000313" key="5">
    <source>
        <dbReference type="Proteomes" id="UP000701801"/>
    </source>
</evidence>
<keyword evidence="2" id="KW-0732">Signal</keyword>
<keyword evidence="3" id="KW-0472">Membrane</keyword>